<comment type="caution">
    <text evidence="2">The sequence shown here is derived from an EMBL/GenBank/DDBJ whole genome shotgun (WGS) entry which is preliminary data.</text>
</comment>
<evidence type="ECO:0008006" key="4">
    <source>
        <dbReference type="Google" id="ProtNLM"/>
    </source>
</evidence>
<sequence length="76" mass="8242">MLEIALNSAAVISLYFAVGWCLRDKTANDIDEASLMPFADDPEVARRVELATGKTVNAVQTAEPEPPKPGWGKLEL</sequence>
<name>A0A266M0F0_PSEFR</name>
<evidence type="ECO:0000313" key="3">
    <source>
        <dbReference type="Proteomes" id="UP000216113"/>
    </source>
</evidence>
<proteinExistence type="predicted"/>
<dbReference type="RefSeq" id="WP_095028278.1">
    <property type="nucleotide sequence ID" value="NZ_NQKL01000003.1"/>
</dbReference>
<organism evidence="2 3">
    <name type="scientific">Pseudomonas fragi</name>
    <dbReference type="NCBI Taxonomy" id="296"/>
    <lineage>
        <taxon>Bacteria</taxon>
        <taxon>Pseudomonadati</taxon>
        <taxon>Pseudomonadota</taxon>
        <taxon>Gammaproteobacteria</taxon>
        <taxon>Pseudomonadales</taxon>
        <taxon>Pseudomonadaceae</taxon>
        <taxon>Pseudomonas</taxon>
    </lineage>
</organism>
<dbReference type="EMBL" id="NQKL01000003">
    <property type="protein sequence ID" value="OZY43005.1"/>
    <property type="molecule type" value="Genomic_DNA"/>
</dbReference>
<feature type="region of interest" description="Disordered" evidence="1">
    <location>
        <begin position="55"/>
        <end position="76"/>
    </location>
</feature>
<reference evidence="2 3" key="1">
    <citation type="submission" date="2017-08" db="EMBL/GenBank/DDBJ databases">
        <title>Genomic and metabolic characterisation of spoilage-associated Pseudomonas species.</title>
        <authorList>
            <person name="Stanborough T."/>
            <person name="Fegan N."/>
            <person name="Powell S.M."/>
            <person name="Singh T."/>
            <person name="Tamplin M.L."/>
            <person name="Chandry P.S."/>
        </authorList>
    </citation>
    <scope>NUCLEOTIDE SEQUENCE [LARGE SCALE GENOMIC DNA]</scope>
    <source>
        <strain evidence="2 3">F1820</strain>
    </source>
</reference>
<dbReference type="AlphaFoldDB" id="A0A266M0F0"/>
<evidence type="ECO:0000313" key="2">
    <source>
        <dbReference type="EMBL" id="OZY43005.1"/>
    </source>
</evidence>
<gene>
    <name evidence="2" type="ORF">CJF43_05300</name>
</gene>
<accession>A0A266M0F0</accession>
<evidence type="ECO:0000256" key="1">
    <source>
        <dbReference type="SAM" id="MobiDB-lite"/>
    </source>
</evidence>
<protein>
    <recommendedName>
        <fullName evidence="4">CcoQ/FixQ family Cbb3-type cytochrome c oxidase assembly chaperone</fullName>
    </recommendedName>
</protein>
<dbReference type="Proteomes" id="UP000216113">
    <property type="component" value="Unassembled WGS sequence"/>
</dbReference>